<evidence type="ECO:0000256" key="1">
    <source>
        <dbReference type="SAM" id="SignalP"/>
    </source>
</evidence>
<gene>
    <name evidence="2" type="ORF">IV454_13840</name>
</gene>
<organism evidence="2 3">
    <name type="scientific">Massilia antarctica</name>
    <dbReference type="NCBI Taxonomy" id="2765360"/>
    <lineage>
        <taxon>Bacteria</taxon>
        <taxon>Pseudomonadati</taxon>
        <taxon>Pseudomonadota</taxon>
        <taxon>Betaproteobacteria</taxon>
        <taxon>Burkholderiales</taxon>
        <taxon>Oxalobacteraceae</taxon>
        <taxon>Telluria group</taxon>
        <taxon>Massilia</taxon>
    </lineage>
</organism>
<evidence type="ECO:0000313" key="3">
    <source>
        <dbReference type="Proteomes" id="UP000662888"/>
    </source>
</evidence>
<dbReference type="InterPro" id="IPR013424">
    <property type="entry name" value="Ice-binding_C"/>
</dbReference>
<feature type="chain" id="PRO_5045350687" evidence="1">
    <location>
        <begin position="23"/>
        <end position="165"/>
    </location>
</feature>
<reference evidence="2 3" key="1">
    <citation type="submission" date="2020-11" db="EMBL/GenBank/DDBJ databases">
        <authorList>
            <person name="Sun Q."/>
        </authorList>
    </citation>
    <scope>NUCLEOTIDE SEQUENCE [LARGE SCALE GENOMIC DNA]</scope>
    <source>
        <strain evidence="2 3">P8398</strain>
    </source>
</reference>
<feature type="signal peptide" evidence="1">
    <location>
        <begin position="1"/>
        <end position="22"/>
    </location>
</feature>
<keyword evidence="3" id="KW-1185">Reference proteome</keyword>
<protein>
    <submittedName>
        <fullName evidence="2">PEP-CTERM sorting domain-containing protein</fullName>
    </submittedName>
</protein>
<dbReference type="Proteomes" id="UP000662888">
    <property type="component" value="Chromosome"/>
</dbReference>
<dbReference type="EMBL" id="CP065053">
    <property type="protein sequence ID" value="QPI52470.1"/>
    <property type="molecule type" value="Genomic_DNA"/>
</dbReference>
<proteinExistence type="predicted"/>
<sequence length="165" mass="16858">MKHFTWTRSLAALVLAPGLAGAAPALIESPALSNLSKRYAQHAGIELADNRGAGAFSLGDVTRAMHLRPGEAALPAEIDLSGAIGAYANGTVPAWGGSGARHGFADVRASYAKQAGSGFSATGARPSVASQSVPEPETYVMLAAGVAVIVFTRGTRKRLQDSLDA</sequence>
<evidence type="ECO:0000313" key="2">
    <source>
        <dbReference type="EMBL" id="QPI52470.1"/>
    </source>
</evidence>
<dbReference type="NCBIfam" id="TIGR02595">
    <property type="entry name" value="PEP_CTERM"/>
    <property type="match status" value="1"/>
</dbReference>
<name>A0AA48WGT4_9BURK</name>
<dbReference type="RefSeq" id="WP_206091916.1">
    <property type="nucleotide sequence ID" value="NZ_CP065053.1"/>
</dbReference>
<accession>A0AA48WGT4</accession>
<keyword evidence="1" id="KW-0732">Signal</keyword>